<organism evidence="5 6">
    <name type="scientific">Triparma laevis f. inornata</name>
    <dbReference type="NCBI Taxonomy" id="1714386"/>
    <lineage>
        <taxon>Eukaryota</taxon>
        <taxon>Sar</taxon>
        <taxon>Stramenopiles</taxon>
        <taxon>Ochrophyta</taxon>
        <taxon>Bolidophyceae</taxon>
        <taxon>Parmales</taxon>
        <taxon>Triparmaceae</taxon>
        <taxon>Triparma</taxon>
    </lineage>
</organism>
<dbReference type="GO" id="GO:0032259">
    <property type="term" value="P:methylation"/>
    <property type="evidence" value="ECO:0007669"/>
    <property type="project" value="UniProtKB-KW"/>
</dbReference>
<evidence type="ECO:0000256" key="3">
    <source>
        <dbReference type="ARBA" id="ARBA00022679"/>
    </source>
</evidence>
<comment type="caution">
    <text evidence="5">The sequence shown here is derived from an EMBL/GenBank/DDBJ whole genome shotgun (WGS) entry which is preliminary data.</text>
</comment>
<reference evidence="6" key="1">
    <citation type="journal article" date="2023" name="Commun. Biol.">
        <title>Genome analysis of Parmales, the sister group of diatoms, reveals the evolutionary specialization of diatoms from phago-mixotrophs to photoautotrophs.</title>
        <authorList>
            <person name="Ban H."/>
            <person name="Sato S."/>
            <person name="Yoshikawa S."/>
            <person name="Yamada K."/>
            <person name="Nakamura Y."/>
            <person name="Ichinomiya M."/>
            <person name="Sato N."/>
            <person name="Blanc-Mathieu R."/>
            <person name="Endo H."/>
            <person name="Kuwata A."/>
            <person name="Ogata H."/>
        </authorList>
    </citation>
    <scope>NUCLEOTIDE SEQUENCE [LARGE SCALE GENOMIC DNA]</scope>
</reference>
<evidence type="ECO:0000256" key="1">
    <source>
        <dbReference type="ARBA" id="ARBA00008361"/>
    </source>
</evidence>
<evidence type="ECO:0000313" key="6">
    <source>
        <dbReference type="Proteomes" id="UP001162640"/>
    </source>
</evidence>
<keyword evidence="3" id="KW-0808">Transferase</keyword>
<dbReference type="InterPro" id="IPR051419">
    <property type="entry name" value="Lys/N-term_MeTrsfase_sf"/>
</dbReference>
<dbReference type="InterPro" id="IPR029063">
    <property type="entry name" value="SAM-dependent_MTases_sf"/>
</dbReference>
<evidence type="ECO:0000259" key="4">
    <source>
        <dbReference type="Pfam" id="PF13847"/>
    </source>
</evidence>
<dbReference type="EMBL" id="BLQM01000010">
    <property type="protein sequence ID" value="GMH49574.1"/>
    <property type="molecule type" value="Genomic_DNA"/>
</dbReference>
<dbReference type="SUPFAM" id="SSF53335">
    <property type="entry name" value="S-adenosyl-L-methionine-dependent methyltransferases"/>
    <property type="match status" value="1"/>
</dbReference>
<keyword evidence="2" id="KW-0489">Methyltransferase</keyword>
<sequence>MIDNGDPSLQEPELTEAEKKALHEKELAIMEAERLNDPAFQAPHLAEGIPPVTCNFGKADYWDGRYHKNQEPFEWYHDYDELKHLINRYCARDGKVLMLGCGNSRMGEDMYYDGYEEIEGLDISRVVIDQMSEKYGEIEGMTWRQSDVCDQPYEDAEFDCAIDKGTMDCVFCADLALKKVKKYVHEMDRVLKHGGAFIIFSHGLPEDRLEHLENDDTTSVEFLSFEVHVHAIPKPLLDPYEVPDLKNPEELYFVYVCVKNPTKSKQKDDKKNRFLQQKEVREVRSVATS</sequence>
<dbReference type="PANTHER" id="PTHR12176:SF79">
    <property type="entry name" value="METHYLTRANSFERASE TYPE 11 DOMAIN-CONTAINING PROTEIN"/>
    <property type="match status" value="1"/>
</dbReference>
<accession>A0A9W6Z8U0</accession>
<gene>
    <name evidence="5" type="ORF">TL16_g00555</name>
</gene>
<dbReference type="Pfam" id="PF13847">
    <property type="entry name" value="Methyltransf_31"/>
    <property type="match status" value="1"/>
</dbReference>
<dbReference type="GO" id="GO:0008168">
    <property type="term" value="F:methyltransferase activity"/>
    <property type="evidence" value="ECO:0007669"/>
    <property type="project" value="UniProtKB-KW"/>
</dbReference>
<feature type="domain" description="Methyltransferase" evidence="4">
    <location>
        <begin position="94"/>
        <end position="218"/>
    </location>
</feature>
<dbReference type="FunFam" id="3.40.50.150:FF:000217">
    <property type="entry name" value="Methyltransferase protein 13"/>
    <property type="match status" value="1"/>
</dbReference>
<evidence type="ECO:0000256" key="2">
    <source>
        <dbReference type="ARBA" id="ARBA00022603"/>
    </source>
</evidence>
<evidence type="ECO:0000313" key="5">
    <source>
        <dbReference type="EMBL" id="GMH49574.1"/>
    </source>
</evidence>
<dbReference type="CDD" id="cd02440">
    <property type="entry name" value="AdoMet_MTases"/>
    <property type="match status" value="1"/>
</dbReference>
<dbReference type="AlphaFoldDB" id="A0A9W6Z8U0"/>
<name>A0A9W6Z8U0_9STRA</name>
<dbReference type="Gene3D" id="3.40.50.150">
    <property type="entry name" value="Vaccinia Virus protein VP39"/>
    <property type="match status" value="1"/>
</dbReference>
<dbReference type="PANTHER" id="PTHR12176">
    <property type="entry name" value="SAM-DEPENDENT METHYLTRANSFERASE SUPERFAMILY PROTEIN"/>
    <property type="match status" value="1"/>
</dbReference>
<protein>
    <recommendedName>
        <fullName evidence="4">Methyltransferase domain-containing protein</fullName>
    </recommendedName>
</protein>
<proteinExistence type="inferred from homology"/>
<comment type="similarity">
    <text evidence="1">Belongs to the methyltransferase superfamily.</text>
</comment>
<dbReference type="Proteomes" id="UP001162640">
    <property type="component" value="Unassembled WGS sequence"/>
</dbReference>
<dbReference type="InterPro" id="IPR025714">
    <property type="entry name" value="Methyltranfer_dom"/>
</dbReference>